<keyword evidence="2" id="KW-1185">Reference proteome</keyword>
<evidence type="ECO:0000313" key="1">
    <source>
        <dbReference type="EMBL" id="KAL1256480.1"/>
    </source>
</evidence>
<dbReference type="EMBL" id="JAYMGO010000018">
    <property type="protein sequence ID" value="KAL1256480.1"/>
    <property type="molecule type" value="Genomic_DNA"/>
</dbReference>
<proteinExistence type="predicted"/>
<feature type="non-terminal residue" evidence="1">
    <location>
        <position position="1"/>
    </location>
</feature>
<protein>
    <submittedName>
        <fullName evidence="1">Uncharacterized protein</fullName>
    </submittedName>
</protein>
<evidence type="ECO:0000313" key="2">
    <source>
        <dbReference type="Proteomes" id="UP001558613"/>
    </source>
</evidence>
<reference evidence="1 2" key="1">
    <citation type="submission" date="2023-09" db="EMBL/GenBank/DDBJ databases">
        <authorList>
            <person name="Wang M."/>
        </authorList>
    </citation>
    <scope>NUCLEOTIDE SEQUENCE [LARGE SCALE GENOMIC DNA]</scope>
    <source>
        <strain evidence="1">GT-2023</strain>
        <tissue evidence="1">Liver</tissue>
    </source>
</reference>
<sequence>DIGIFLCYVRPLYLHWPCPHFHPWCYCLWLLYFWPWPQRCCFRWWRGWLCWLCCCPCLRCCRSSWRRAVEVRVRFQGLQLGHGIVMIRRCMF</sequence>
<accession>A0ABR3LVW8</accession>
<comment type="caution">
    <text evidence="1">The sequence shown here is derived from an EMBL/GenBank/DDBJ whole genome shotgun (WGS) entry which is preliminary data.</text>
</comment>
<dbReference type="Proteomes" id="UP001558613">
    <property type="component" value="Unassembled WGS sequence"/>
</dbReference>
<organism evidence="1 2">
    <name type="scientific">Cirrhinus molitorella</name>
    <name type="common">mud carp</name>
    <dbReference type="NCBI Taxonomy" id="172907"/>
    <lineage>
        <taxon>Eukaryota</taxon>
        <taxon>Metazoa</taxon>
        <taxon>Chordata</taxon>
        <taxon>Craniata</taxon>
        <taxon>Vertebrata</taxon>
        <taxon>Euteleostomi</taxon>
        <taxon>Actinopterygii</taxon>
        <taxon>Neopterygii</taxon>
        <taxon>Teleostei</taxon>
        <taxon>Ostariophysi</taxon>
        <taxon>Cypriniformes</taxon>
        <taxon>Cyprinidae</taxon>
        <taxon>Labeoninae</taxon>
        <taxon>Labeonini</taxon>
        <taxon>Cirrhinus</taxon>
    </lineage>
</organism>
<name>A0ABR3LVW8_9TELE</name>
<feature type="non-terminal residue" evidence="1">
    <location>
        <position position="92"/>
    </location>
</feature>
<gene>
    <name evidence="1" type="ORF">QQF64_012025</name>
</gene>